<organism evidence="1 2">
    <name type="scientific">Senna tora</name>
    <dbReference type="NCBI Taxonomy" id="362788"/>
    <lineage>
        <taxon>Eukaryota</taxon>
        <taxon>Viridiplantae</taxon>
        <taxon>Streptophyta</taxon>
        <taxon>Embryophyta</taxon>
        <taxon>Tracheophyta</taxon>
        <taxon>Spermatophyta</taxon>
        <taxon>Magnoliopsida</taxon>
        <taxon>eudicotyledons</taxon>
        <taxon>Gunneridae</taxon>
        <taxon>Pentapetalae</taxon>
        <taxon>rosids</taxon>
        <taxon>fabids</taxon>
        <taxon>Fabales</taxon>
        <taxon>Fabaceae</taxon>
        <taxon>Caesalpinioideae</taxon>
        <taxon>Cassia clade</taxon>
        <taxon>Senna</taxon>
    </lineage>
</organism>
<comment type="caution">
    <text evidence="1">The sequence shown here is derived from an EMBL/GenBank/DDBJ whole genome shotgun (WGS) entry which is preliminary data.</text>
</comment>
<name>A0A834WPM7_9FABA</name>
<keyword evidence="2" id="KW-1185">Reference proteome</keyword>
<sequence length="90" mass="10476">MIRHHEDPLKFYASCSDDLRENLDLEQHTARQEYWISLLEDKLNGSTISVQIHKKVKASKSLRPSNMWGSHLSSIFTAEQLSASHYQNNY</sequence>
<reference evidence="1" key="1">
    <citation type="submission" date="2020-09" db="EMBL/GenBank/DDBJ databases">
        <title>Genome-Enabled Discovery of Anthraquinone Biosynthesis in Senna tora.</title>
        <authorList>
            <person name="Kang S.-H."/>
            <person name="Pandey R.P."/>
            <person name="Lee C.-M."/>
            <person name="Sim J.-S."/>
            <person name="Jeong J.-T."/>
            <person name="Choi B.-S."/>
            <person name="Jung M."/>
            <person name="Ginzburg D."/>
            <person name="Zhao K."/>
            <person name="Won S.Y."/>
            <person name="Oh T.-J."/>
            <person name="Yu Y."/>
            <person name="Kim N.-H."/>
            <person name="Lee O.R."/>
            <person name="Lee T.-H."/>
            <person name="Bashyal P."/>
            <person name="Kim T.-S."/>
            <person name="Lee W.-H."/>
            <person name="Kawkins C."/>
            <person name="Kim C.-K."/>
            <person name="Kim J.S."/>
            <person name="Ahn B.O."/>
            <person name="Rhee S.Y."/>
            <person name="Sohng J.K."/>
        </authorList>
    </citation>
    <scope>NUCLEOTIDE SEQUENCE</scope>
    <source>
        <tissue evidence="1">Leaf</tissue>
    </source>
</reference>
<dbReference type="AlphaFoldDB" id="A0A834WPM7"/>
<accession>A0A834WPM7</accession>
<proteinExistence type="predicted"/>
<evidence type="ECO:0000313" key="1">
    <source>
        <dbReference type="EMBL" id="KAF7828753.1"/>
    </source>
</evidence>
<gene>
    <name evidence="1" type="ORF">G2W53_019917</name>
</gene>
<protein>
    <submittedName>
        <fullName evidence="1">Uncharacterized protein</fullName>
    </submittedName>
</protein>
<evidence type="ECO:0000313" key="2">
    <source>
        <dbReference type="Proteomes" id="UP000634136"/>
    </source>
</evidence>
<dbReference type="Proteomes" id="UP000634136">
    <property type="component" value="Unassembled WGS sequence"/>
</dbReference>
<dbReference type="EMBL" id="JAAIUW010000006">
    <property type="protein sequence ID" value="KAF7828753.1"/>
    <property type="molecule type" value="Genomic_DNA"/>
</dbReference>